<keyword evidence="4" id="KW-1185">Reference proteome</keyword>
<accession>A0ABS1E4N0</accession>
<dbReference type="SUPFAM" id="SSF53756">
    <property type="entry name" value="UDP-Glycosyltransferase/glycogen phosphorylase"/>
    <property type="match status" value="1"/>
</dbReference>
<protein>
    <submittedName>
        <fullName evidence="3">Uncharacterized protein</fullName>
    </submittedName>
</protein>
<dbReference type="PANTHER" id="PTHR45947:SF3">
    <property type="entry name" value="SULFOQUINOVOSYL TRANSFERASE SQD2"/>
    <property type="match status" value="1"/>
</dbReference>
<dbReference type="Gene3D" id="3.40.50.2000">
    <property type="entry name" value="Glycogen Phosphorylase B"/>
    <property type="match status" value="2"/>
</dbReference>
<dbReference type="InterPro" id="IPR028098">
    <property type="entry name" value="Glyco_trans_4-like_N"/>
</dbReference>
<reference evidence="3 4" key="1">
    <citation type="journal article" date="2020" name="Microorganisms">
        <title>Osmotic Adaptation and Compatible Solute Biosynthesis of Phototrophic Bacteria as Revealed from Genome Analyses.</title>
        <authorList>
            <person name="Imhoff J.F."/>
            <person name="Rahn T."/>
            <person name="Kunzel S."/>
            <person name="Keller A."/>
            <person name="Neulinger S.C."/>
        </authorList>
    </citation>
    <scope>NUCLEOTIDE SEQUENCE [LARGE SCALE GENOMIC DNA]</scope>
    <source>
        <strain evidence="3 4">DSM 15116</strain>
    </source>
</reference>
<evidence type="ECO:0000259" key="2">
    <source>
        <dbReference type="Pfam" id="PF13579"/>
    </source>
</evidence>
<gene>
    <name evidence="3" type="ORF">CKO13_05375</name>
</gene>
<dbReference type="InterPro" id="IPR050194">
    <property type="entry name" value="Glycosyltransferase_grp1"/>
</dbReference>
<dbReference type="InterPro" id="IPR001296">
    <property type="entry name" value="Glyco_trans_1"/>
</dbReference>
<dbReference type="Proteomes" id="UP000738126">
    <property type="component" value="Unassembled WGS sequence"/>
</dbReference>
<dbReference type="Pfam" id="PF13579">
    <property type="entry name" value="Glyco_trans_4_4"/>
    <property type="match status" value="1"/>
</dbReference>
<comment type="caution">
    <text evidence="3">The sequence shown here is derived from an EMBL/GenBank/DDBJ whole genome shotgun (WGS) entry which is preliminary data.</text>
</comment>
<name>A0ABS1E4N0_9GAMM</name>
<feature type="domain" description="Glycosyltransferase subfamily 4-like N-terminal" evidence="2">
    <location>
        <begin position="25"/>
        <end position="175"/>
    </location>
</feature>
<proteinExistence type="predicted"/>
<evidence type="ECO:0000259" key="1">
    <source>
        <dbReference type="Pfam" id="PF00534"/>
    </source>
</evidence>
<dbReference type="PANTHER" id="PTHR45947">
    <property type="entry name" value="SULFOQUINOVOSYL TRANSFERASE SQD2"/>
    <property type="match status" value="1"/>
</dbReference>
<organism evidence="3 4">
    <name type="scientific">Halorhodospira neutriphila</name>
    <dbReference type="NCBI Taxonomy" id="168379"/>
    <lineage>
        <taxon>Bacteria</taxon>
        <taxon>Pseudomonadati</taxon>
        <taxon>Pseudomonadota</taxon>
        <taxon>Gammaproteobacteria</taxon>
        <taxon>Chromatiales</taxon>
        <taxon>Ectothiorhodospiraceae</taxon>
        <taxon>Halorhodospira</taxon>
    </lineage>
</organism>
<dbReference type="Pfam" id="PF00534">
    <property type="entry name" value="Glycos_transf_1"/>
    <property type="match status" value="1"/>
</dbReference>
<dbReference type="RefSeq" id="WP_200257640.1">
    <property type="nucleotide sequence ID" value="NZ_NRSH01000044.1"/>
</dbReference>
<sequence length="375" mass="40230">MPVGGGVPEGSLRVALVSDAAPERNGVGSYYRDLADHLAGRVAAVELLCPEAEGLRPWLRVPLPGDRTQSLELPSPLRLRRRLRALAPHVVVAATPGPYGLLAGRFARRTGTPLVVGSHTPLEALSELYWNRLLGRLNRWYLERLNRRLIRRAEHVVAVSEPLRDAALAEGAQRASTIGTLLPKAFVETPATPPREALRRVLYVGRLAREKSIHELLEAGRALPGLELAVYGDGPERASVEAYAAACPNITYGGWCDRQGVLSALDGADLLVLPSTIEAFGTVALEALARGRTALVSSGCGILEWPAYAELLERIHPGEPLAEAIERVAALPAEVRRERAEAARRTVVERAAAAVDEWLGVLGRAAGAPGEGPRA</sequence>
<feature type="domain" description="Glycosyl transferase family 1" evidence="1">
    <location>
        <begin position="197"/>
        <end position="345"/>
    </location>
</feature>
<evidence type="ECO:0000313" key="4">
    <source>
        <dbReference type="Proteomes" id="UP000738126"/>
    </source>
</evidence>
<dbReference type="EMBL" id="NRSH01000044">
    <property type="protein sequence ID" value="MBK1726458.1"/>
    <property type="molecule type" value="Genomic_DNA"/>
</dbReference>
<evidence type="ECO:0000313" key="3">
    <source>
        <dbReference type="EMBL" id="MBK1726458.1"/>
    </source>
</evidence>